<dbReference type="InterPro" id="IPR006448">
    <property type="entry name" value="Phage_term_ssu_P27"/>
</dbReference>
<proteinExistence type="predicted"/>
<dbReference type="EMBL" id="BK014912">
    <property type="protein sequence ID" value="DAD82072.1"/>
    <property type="molecule type" value="Genomic_DNA"/>
</dbReference>
<name>A0A8S5MIQ8_9CAUD</name>
<dbReference type="Pfam" id="PF05119">
    <property type="entry name" value="Terminase_4"/>
    <property type="match status" value="1"/>
</dbReference>
<sequence length="122" mass="13917">MSKRRNYKTPDFLDGIAKTQWKSRIKQLSERGDIKAEDLTNLEIYCENYAIWRHSVADLAKNGFIIVNSQGTQSRNPALSAKADAEKVMIKMSSLLGFDPVSRRKNPIEVDENDILDEILTM</sequence>
<reference evidence="1" key="1">
    <citation type="journal article" date="2021" name="Proc. Natl. Acad. Sci. U.S.A.">
        <title>A Catalog of Tens of Thousands of Viruses from Human Metagenomes Reveals Hidden Associations with Chronic Diseases.</title>
        <authorList>
            <person name="Tisza M.J."/>
            <person name="Buck C.B."/>
        </authorList>
    </citation>
    <scope>NUCLEOTIDE SEQUENCE</scope>
    <source>
        <strain evidence="1">CtNmW2</strain>
    </source>
</reference>
<organism evidence="1">
    <name type="scientific">Siphoviridae sp. ctNmW2</name>
    <dbReference type="NCBI Taxonomy" id="2826306"/>
    <lineage>
        <taxon>Viruses</taxon>
        <taxon>Duplodnaviria</taxon>
        <taxon>Heunggongvirae</taxon>
        <taxon>Uroviricota</taxon>
        <taxon>Caudoviricetes</taxon>
    </lineage>
</organism>
<dbReference type="NCBIfam" id="TIGR01558">
    <property type="entry name" value="sm_term_P27"/>
    <property type="match status" value="1"/>
</dbReference>
<protein>
    <submittedName>
        <fullName evidence="1">Terminase small subunit</fullName>
    </submittedName>
</protein>
<accession>A0A8S5MIQ8</accession>
<evidence type="ECO:0000313" key="1">
    <source>
        <dbReference type="EMBL" id="DAD82072.1"/>
    </source>
</evidence>